<comment type="caution">
    <text evidence="1">The sequence shown here is derived from an EMBL/GenBank/DDBJ whole genome shotgun (WGS) entry which is preliminary data.</text>
</comment>
<reference evidence="1 2" key="1">
    <citation type="submission" date="2018-06" db="EMBL/GenBank/DDBJ databases">
        <title>Comparative genomics reveals the genomic features of Rhizophagus irregularis, R. cerebriforme, R. diaphanum and Gigaspora rosea, and their symbiotic lifestyle signature.</title>
        <authorList>
            <person name="Morin E."/>
            <person name="San Clemente H."/>
            <person name="Chen E.C.H."/>
            <person name="De La Providencia I."/>
            <person name="Hainaut M."/>
            <person name="Kuo A."/>
            <person name="Kohler A."/>
            <person name="Murat C."/>
            <person name="Tang N."/>
            <person name="Roy S."/>
            <person name="Loubradou J."/>
            <person name="Henrissat B."/>
            <person name="Grigoriev I.V."/>
            <person name="Corradi N."/>
            <person name="Roux C."/>
            <person name="Martin F.M."/>
        </authorList>
    </citation>
    <scope>NUCLEOTIDE SEQUENCE [LARGE SCALE GENOMIC DNA]</scope>
    <source>
        <strain evidence="1 2">DAOM 194757</strain>
    </source>
</reference>
<dbReference type="STRING" id="44941.A0A397U1B8"/>
<dbReference type="Proteomes" id="UP000266673">
    <property type="component" value="Unassembled WGS sequence"/>
</dbReference>
<evidence type="ECO:0000313" key="2">
    <source>
        <dbReference type="Proteomes" id="UP000266673"/>
    </source>
</evidence>
<dbReference type="InterPro" id="IPR012337">
    <property type="entry name" value="RNaseH-like_sf"/>
</dbReference>
<sequence>MQPPSGFTNTLPNELEGKPDKLHQHVLKCNNWQVSDKTSYLKGASEKAICVRKRAKYNQEIDTEEKDLEELLITFPKLETHALGIISKRAREFSDDIYFIALFLSSAYKNMAISRYMNKDHIIYGCIELARAWNFKKKNAILLRKELIGYNNNALFKSLLVNLQKSPRAFWSEFTGNSPLLRRFALKVLAIAPYGAACKQLFSFLDLTKAKSRNRLSPNTLFRLGHIKKSGLLEENISILFEDENEDSEGENEQEKIEGLDEINENIDLVDLEYEDTSAMRNSSFSIHLKETKRLFHLIIIIQRCKA</sequence>
<evidence type="ECO:0000313" key="1">
    <source>
        <dbReference type="EMBL" id="RIB00866.1"/>
    </source>
</evidence>
<protein>
    <recommendedName>
        <fullName evidence="3">HAT C-terminal dimerisation domain-containing protein</fullName>
    </recommendedName>
</protein>
<dbReference type="EMBL" id="QKWP01003523">
    <property type="protein sequence ID" value="RIB00866.1"/>
    <property type="molecule type" value="Genomic_DNA"/>
</dbReference>
<organism evidence="1 2">
    <name type="scientific">Gigaspora rosea</name>
    <dbReference type="NCBI Taxonomy" id="44941"/>
    <lineage>
        <taxon>Eukaryota</taxon>
        <taxon>Fungi</taxon>
        <taxon>Fungi incertae sedis</taxon>
        <taxon>Mucoromycota</taxon>
        <taxon>Glomeromycotina</taxon>
        <taxon>Glomeromycetes</taxon>
        <taxon>Diversisporales</taxon>
        <taxon>Gigasporaceae</taxon>
        <taxon>Gigaspora</taxon>
    </lineage>
</organism>
<name>A0A397U1B8_9GLOM</name>
<evidence type="ECO:0008006" key="3">
    <source>
        <dbReference type="Google" id="ProtNLM"/>
    </source>
</evidence>
<proteinExistence type="predicted"/>
<dbReference type="AlphaFoldDB" id="A0A397U1B8"/>
<keyword evidence="2" id="KW-1185">Reference proteome</keyword>
<dbReference type="OrthoDB" id="2445862at2759"/>
<dbReference type="SUPFAM" id="SSF53098">
    <property type="entry name" value="Ribonuclease H-like"/>
    <property type="match status" value="1"/>
</dbReference>
<accession>A0A397U1B8</accession>
<gene>
    <name evidence="1" type="ORF">C2G38_2232651</name>
</gene>